<protein>
    <submittedName>
        <fullName evidence="1">Uncharacterized protein</fullName>
    </submittedName>
</protein>
<name>A0A5B8NL86_9CHRO</name>
<evidence type="ECO:0000313" key="2">
    <source>
        <dbReference type="Proteomes" id="UP000318453"/>
    </source>
</evidence>
<accession>A0A5B8NL86</accession>
<organism evidence="1 2">
    <name type="scientific">Euhalothece natronophila Z-M001</name>
    <dbReference type="NCBI Taxonomy" id="522448"/>
    <lineage>
        <taxon>Bacteria</taxon>
        <taxon>Bacillati</taxon>
        <taxon>Cyanobacteriota</taxon>
        <taxon>Cyanophyceae</taxon>
        <taxon>Oscillatoriophycideae</taxon>
        <taxon>Chroococcales</taxon>
        <taxon>Halothecacae</taxon>
        <taxon>Halothece cluster</taxon>
        <taxon>Euhalothece</taxon>
    </lineage>
</organism>
<evidence type="ECO:0000313" key="1">
    <source>
        <dbReference type="EMBL" id="QDZ39677.1"/>
    </source>
</evidence>
<gene>
    <name evidence="1" type="ORF">FRE64_06865</name>
</gene>
<dbReference type="KEGG" id="enn:FRE64_06865"/>
<dbReference type="OrthoDB" id="424179at2"/>
<dbReference type="EMBL" id="CP042326">
    <property type="protein sequence ID" value="QDZ39677.1"/>
    <property type="molecule type" value="Genomic_DNA"/>
</dbReference>
<dbReference type="Proteomes" id="UP000318453">
    <property type="component" value="Chromosome"/>
</dbReference>
<reference evidence="1 2" key="1">
    <citation type="submission" date="2019-08" db="EMBL/GenBank/DDBJ databases">
        <title>Carotenoids and Carotenoid Binding Proteins in the Halophilic Cyanobacterium Euhalothece sp. ZM00.</title>
        <authorList>
            <person name="Cho S.M."/>
            <person name="Song J.Y."/>
            <person name="Park Y.-I."/>
        </authorList>
    </citation>
    <scope>NUCLEOTIDE SEQUENCE [LARGE SCALE GENOMIC DNA]</scope>
    <source>
        <strain evidence="1 2">Z-M001</strain>
    </source>
</reference>
<dbReference type="AlphaFoldDB" id="A0A5B8NL86"/>
<dbReference type="RefSeq" id="WP_146295275.1">
    <property type="nucleotide sequence ID" value="NZ_CP042326.1"/>
</dbReference>
<sequence>MRKTFLIGLGGVMLMLFPQSAIELRSAPEAIAASSCPQNFESLSEKLLDDLPSYANRVIQRSKSPSRTQSDSTYFIVAGKPDLNPLKTDRKGDYTPAFPNAESDDVKQIFFTTLERKYQKTEVHSVQNYHWLFLTESEQGWYLVSLYSRFGLVDEEHPPTPPKETHDGIVGQAIQLWLRDCRSSR</sequence>
<proteinExistence type="predicted"/>
<keyword evidence="2" id="KW-1185">Reference proteome</keyword>